<dbReference type="EMBL" id="MU404358">
    <property type="protein sequence ID" value="KAI1610220.1"/>
    <property type="molecule type" value="Genomic_DNA"/>
</dbReference>
<evidence type="ECO:0000313" key="2">
    <source>
        <dbReference type="EMBL" id="KAI1610220.1"/>
    </source>
</evidence>
<dbReference type="AlphaFoldDB" id="A0AAN6DSX8"/>
<dbReference type="PANTHER" id="PTHR36167">
    <property type="entry name" value="C2H2 FINGER DOMAIN TRANSCRIPTION FACTOR (EUROFUNG)-RELATED"/>
    <property type="match status" value="1"/>
</dbReference>
<sequence>MTMPTSAQKTPLLRLKGLIDSCKRIFQELDTSLDGKGSNNSIVIGWKRRAKFPFIEAHVELLRSNLERLKSSLLLMLQVLTFAVQAKSHRELGSLRDQKALVQTLMKEKNDSEKRYKLARKSIESSTETTPAHEAEQEALPSSSAASKDRNSVTVANPFISTVFGSETAGSPKVPGEPSFGAISTPPTLRYRNFEIQQHGAAVRTLLAEVDRFEIRTYPWLPRQAAPWDIGCALGAMGSITQPIW</sequence>
<proteinExistence type="predicted"/>
<gene>
    <name evidence="2" type="ORF">EDD36DRAFT_318670</name>
</gene>
<dbReference type="InterPro" id="IPR039327">
    <property type="entry name" value="CON7-like"/>
</dbReference>
<reference evidence="2" key="1">
    <citation type="journal article" date="2022" name="bioRxiv">
        <title>Deciphering the potential niche of two novel black yeast fungi from a biological soil crust based on their genomes, phenotypes, and melanin regulation.</title>
        <authorList>
            <consortium name="DOE Joint Genome Institute"/>
            <person name="Carr E.C."/>
            <person name="Barton Q."/>
            <person name="Grambo S."/>
            <person name="Sullivan M."/>
            <person name="Renfro C.M."/>
            <person name="Kuo A."/>
            <person name="Pangilinan J."/>
            <person name="Lipzen A."/>
            <person name="Keymanesh K."/>
            <person name="Savage E."/>
            <person name="Barry K."/>
            <person name="Grigoriev I.V."/>
            <person name="Riekhof W.R."/>
            <person name="Harris S.S."/>
        </authorList>
    </citation>
    <scope>NUCLEOTIDE SEQUENCE</scope>
    <source>
        <strain evidence="2">JF 03-4F</strain>
    </source>
</reference>
<dbReference type="GO" id="GO:0006355">
    <property type="term" value="P:regulation of DNA-templated transcription"/>
    <property type="evidence" value="ECO:0007669"/>
    <property type="project" value="InterPro"/>
</dbReference>
<dbReference type="Proteomes" id="UP001203852">
    <property type="component" value="Unassembled WGS sequence"/>
</dbReference>
<evidence type="ECO:0000256" key="1">
    <source>
        <dbReference type="SAM" id="MobiDB-lite"/>
    </source>
</evidence>
<dbReference type="PANTHER" id="PTHR36167:SF4">
    <property type="entry name" value="FUNGAL N-TERMINAL DOMAIN-CONTAINING PROTEIN"/>
    <property type="match status" value="1"/>
</dbReference>
<comment type="caution">
    <text evidence="2">The sequence shown here is derived from an EMBL/GenBank/DDBJ whole genome shotgun (WGS) entry which is preliminary data.</text>
</comment>
<feature type="compositionally biased region" description="Polar residues" evidence="1">
    <location>
        <begin position="140"/>
        <end position="151"/>
    </location>
</feature>
<keyword evidence="3" id="KW-1185">Reference proteome</keyword>
<accession>A0AAN6DSX8</accession>
<protein>
    <submittedName>
        <fullName evidence="2">Uncharacterized protein</fullName>
    </submittedName>
</protein>
<evidence type="ECO:0000313" key="3">
    <source>
        <dbReference type="Proteomes" id="UP001203852"/>
    </source>
</evidence>
<name>A0AAN6DSX8_9EURO</name>
<organism evidence="2 3">
    <name type="scientific">Exophiala viscosa</name>
    <dbReference type="NCBI Taxonomy" id="2486360"/>
    <lineage>
        <taxon>Eukaryota</taxon>
        <taxon>Fungi</taxon>
        <taxon>Dikarya</taxon>
        <taxon>Ascomycota</taxon>
        <taxon>Pezizomycotina</taxon>
        <taxon>Eurotiomycetes</taxon>
        <taxon>Chaetothyriomycetidae</taxon>
        <taxon>Chaetothyriales</taxon>
        <taxon>Herpotrichiellaceae</taxon>
        <taxon>Exophiala</taxon>
    </lineage>
</organism>
<feature type="region of interest" description="Disordered" evidence="1">
    <location>
        <begin position="120"/>
        <end position="151"/>
    </location>
</feature>